<evidence type="ECO:0000259" key="6">
    <source>
        <dbReference type="SMART" id="SM00499"/>
    </source>
</evidence>
<dbReference type="PANTHER" id="PTHR33076">
    <property type="entry name" value="NON-SPECIFIC LIPID-TRANSFER PROTEIN 2-RELATED"/>
    <property type="match status" value="1"/>
</dbReference>
<dbReference type="EMBL" id="JAMYWD010001722">
    <property type="protein sequence ID" value="KAJ4941338.1"/>
    <property type="molecule type" value="Genomic_DNA"/>
</dbReference>
<keyword evidence="3" id="KW-1015">Disulfide bond</keyword>
<accession>A0A9Q0GN46</accession>
<dbReference type="AlphaFoldDB" id="A0A9Q0GN46"/>
<dbReference type="CDD" id="cd01960">
    <property type="entry name" value="nsLTP1"/>
    <property type="match status" value="1"/>
</dbReference>
<feature type="domain" description="Bifunctional inhibitor/plant lipid transfer protein/seed storage helical" evidence="6">
    <location>
        <begin position="31"/>
        <end position="115"/>
    </location>
</feature>
<name>A0A9Q0GN46_9MAGN</name>
<keyword evidence="2 4" id="KW-0813">Transport</keyword>
<evidence type="ECO:0000313" key="8">
    <source>
        <dbReference type="Proteomes" id="UP001141806"/>
    </source>
</evidence>
<gene>
    <name evidence="7" type="ORF">NE237_008282</name>
</gene>
<dbReference type="SMART" id="SM00499">
    <property type="entry name" value="AAI"/>
    <property type="match status" value="1"/>
</dbReference>
<dbReference type="SUPFAM" id="SSF47699">
    <property type="entry name" value="Bifunctional inhibitor/lipid-transfer protein/seed storage 2S albumin"/>
    <property type="match status" value="1"/>
</dbReference>
<protein>
    <recommendedName>
        <fullName evidence="4">Non-specific lipid-transfer protein</fullName>
    </recommendedName>
</protein>
<evidence type="ECO:0000313" key="7">
    <source>
        <dbReference type="EMBL" id="KAJ4941338.1"/>
    </source>
</evidence>
<reference evidence="7" key="1">
    <citation type="journal article" date="2023" name="Plant J.">
        <title>The genome of the king protea, Protea cynaroides.</title>
        <authorList>
            <person name="Chang J."/>
            <person name="Duong T.A."/>
            <person name="Schoeman C."/>
            <person name="Ma X."/>
            <person name="Roodt D."/>
            <person name="Barker N."/>
            <person name="Li Z."/>
            <person name="Van de Peer Y."/>
            <person name="Mizrachi E."/>
        </authorList>
    </citation>
    <scope>NUCLEOTIDE SEQUENCE</scope>
    <source>
        <tissue evidence="7">Young leaves</tissue>
    </source>
</reference>
<dbReference type="PRINTS" id="PR00382">
    <property type="entry name" value="LIPIDTRNSFER"/>
</dbReference>
<feature type="signal peptide" evidence="5">
    <location>
        <begin position="1"/>
        <end position="27"/>
    </location>
</feature>
<dbReference type="Proteomes" id="UP001141806">
    <property type="component" value="Unassembled WGS sequence"/>
</dbReference>
<evidence type="ECO:0000256" key="4">
    <source>
        <dbReference type="RuleBase" id="RU000628"/>
    </source>
</evidence>
<comment type="function">
    <text evidence="4">Plant non-specific lipid-transfer proteins transfer phospholipids as well as galactolipids across membranes. May play a role in wax or cutin deposition in the cell walls of expanding epidermal cells and certain secretory tissues.</text>
</comment>
<dbReference type="InterPro" id="IPR000528">
    <property type="entry name" value="Plant_nsLTP"/>
</dbReference>
<comment type="similarity">
    <text evidence="1 4">Belongs to the plant LTP family.</text>
</comment>
<keyword evidence="8" id="KW-1185">Reference proteome</keyword>
<dbReference type="GO" id="GO:0008289">
    <property type="term" value="F:lipid binding"/>
    <property type="evidence" value="ECO:0007669"/>
    <property type="project" value="UniProtKB-KW"/>
</dbReference>
<evidence type="ECO:0000256" key="5">
    <source>
        <dbReference type="SAM" id="SignalP"/>
    </source>
</evidence>
<proteinExistence type="inferred from homology"/>
<evidence type="ECO:0000256" key="1">
    <source>
        <dbReference type="ARBA" id="ARBA00009748"/>
    </source>
</evidence>
<comment type="caution">
    <text evidence="7">The sequence shown here is derived from an EMBL/GenBank/DDBJ whole genome shotgun (WGS) entry which is preliminary data.</text>
</comment>
<keyword evidence="5" id="KW-0732">Signal</keyword>
<dbReference type="OrthoDB" id="1890443at2759"/>
<feature type="chain" id="PRO_5040232204" description="Non-specific lipid-transfer protein" evidence="5">
    <location>
        <begin position="28"/>
        <end position="119"/>
    </location>
</feature>
<dbReference type="Gene3D" id="1.10.110.10">
    <property type="entry name" value="Plant lipid-transfer and hydrophobic proteins"/>
    <property type="match status" value="1"/>
</dbReference>
<sequence>MASSSVVKLVCLVLACMVVVAPLTVDGAITCDMVVSTLSPCLTYLLSGGSVPADCCNAVRSLNTAASSTPDRQTACGCLKSAYTSIPGINIDNAASLPGKCGVNLPYKISPSIDCSKVT</sequence>
<evidence type="ECO:0000256" key="3">
    <source>
        <dbReference type="ARBA" id="ARBA00023157"/>
    </source>
</evidence>
<dbReference type="InterPro" id="IPR016140">
    <property type="entry name" value="Bifunc_inhib/LTP/seed_store"/>
</dbReference>
<evidence type="ECO:0000256" key="2">
    <source>
        <dbReference type="ARBA" id="ARBA00022448"/>
    </source>
</evidence>
<keyword evidence="4" id="KW-0446">Lipid-binding</keyword>
<dbReference type="PROSITE" id="PS00597">
    <property type="entry name" value="PLANT_LTP"/>
    <property type="match status" value="1"/>
</dbReference>
<dbReference type="InterPro" id="IPR036312">
    <property type="entry name" value="Bifun_inhib/LTP/seed_sf"/>
</dbReference>
<dbReference type="Pfam" id="PF00234">
    <property type="entry name" value="Tryp_alpha_amyl"/>
    <property type="match status" value="1"/>
</dbReference>
<organism evidence="7 8">
    <name type="scientific">Protea cynaroides</name>
    <dbReference type="NCBI Taxonomy" id="273540"/>
    <lineage>
        <taxon>Eukaryota</taxon>
        <taxon>Viridiplantae</taxon>
        <taxon>Streptophyta</taxon>
        <taxon>Embryophyta</taxon>
        <taxon>Tracheophyta</taxon>
        <taxon>Spermatophyta</taxon>
        <taxon>Magnoliopsida</taxon>
        <taxon>Proteales</taxon>
        <taxon>Proteaceae</taxon>
        <taxon>Protea</taxon>
    </lineage>
</organism>
<dbReference type="GO" id="GO:0006869">
    <property type="term" value="P:lipid transport"/>
    <property type="evidence" value="ECO:0007669"/>
    <property type="project" value="InterPro"/>
</dbReference>
<dbReference type="FunFam" id="1.10.110.10:FF:000002">
    <property type="entry name" value="Non-specific lipid-transfer protein"/>
    <property type="match status" value="1"/>
</dbReference>